<dbReference type="eggNOG" id="ENOG502ZII0">
    <property type="taxonomic scope" value="Bacteria"/>
</dbReference>
<dbReference type="AlphaFoldDB" id="A0A143BN09"/>
<dbReference type="OrthoDB" id="796539at2"/>
<feature type="signal peptide" evidence="1">
    <location>
        <begin position="1"/>
        <end position="23"/>
    </location>
</feature>
<organism evidence="2 3">
    <name type="scientific">Gemmatimonas phototrophica</name>
    <dbReference type="NCBI Taxonomy" id="1379270"/>
    <lineage>
        <taxon>Bacteria</taxon>
        <taxon>Pseudomonadati</taxon>
        <taxon>Gemmatimonadota</taxon>
        <taxon>Gemmatimonadia</taxon>
        <taxon>Gemmatimonadales</taxon>
        <taxon>Gemmatimonadaceae</taxon>
        <taxon>Gemmatimonas</taxon>
    </lineage>
</organism>
<evidence type="ECO:0008006" key="4">
    <source>
        <dbReference type="Google" id="ProtNLM"/>
    </source>
</evidence>
<protein>
    <recommendedName>
        <fullName evidence="4">Lipocalin-like domain-containing protein</fullName>
    </recommendedName>
</protein>
<reference evidence="2 3" key="2">
    <citation type="journal article" date="2016" name="Environ. Microbiol. Rep.">
        <title>Metagenomic evidence for the presence of phototrophic Gemmatimonadetes bacteria in diverse environments.</title>
        <authorList>
            <person name="Zeng Y."/>
            <person name="Baumbach J."/>
            <person name="Barbosa E.G."/>
            <person name="Azevedo V."/>
            <person name="Zhang C."/>
            <person name="Koblizek M."/>
        </authorList>
    </citation>
    <scope>NUCLEOTIDE SEQUENCE [LARGE SCALE GENOMIC DNA]</scope>
    <source>
        <strain evidence="2 3">AP64</strain>
    </source>
</reference>
<gene>
    <name evidence="2" type="ORF">GEMMAAP_15445</name>
</gene>
<keyword evidence="1" id="KW-0732">Signal</keyword>
<evidence type="ECO:0000256" key="1">
    <source>
        <dbReference type="SAM" id="SignalP"/>
    </source>
</evidence>
<name>A0A143BN09_9BACT</name>
<dbReference type="KEGG" id="gph:GEMMAAP_15445"/>
<dbReference type="RefSeq" id="WP_026848472.1">
    <property type="nucleotide sequence ID" value="NZ_CP011454.1"/>
</dbReference>
<evidence type="ECO:0000313" key="2">
    <source>
        <dbReference type="EMBL" id="AMW05814.1"/>
    </source>
</evidence>
<dbReference type="Proteomes" id="UP000076404">
    <property type="component" value="Chromosome"/>
</dbReference>
<proteinExistence type="predicted"/>
<reference evidence="2 3" key="1">
    <citation type="journal article" date="2014" name="Proc. Natl. Acad. Sci. U.S.A.">
        <title>Functional type 2 photosynthetic reaction centers found in the rare bacterial phylum Gemmatimonadetes.</title>
        <authorList>
            <person name="Zeng Y."/>
            <person name="Feng F."/>
            <person name="Medova H."/>
            <person name="Dean J."/>
            <person name="Koblizek M."/>
        </authorList>
    </citation>
    <scope>NUCLEOTIDE SEQUENCE [LARGE SCALE GENOMIC DNA]</scope>
    <source>
        <strain evidence="2 3">AP64</strain>
    </source>
</reference>
<feature type="chain" id="PRO_5007507011" description="Lipocalin-like domain-containing protein" evidence="1">
    <location>
        <begin position="24"/>
        <end position="129"/>
    </location>
</feature>
<accession>A0A143BN09</accession>
<evidence type="ECO:0000313" key="3">
    <source>
        <dbReference type="Proteomes" id="UP000076404"/>
    </source>
</evidence>
<dbReference type="EMBL" id="CP011454">
    <property type="protein sequence ID" value="AMW05814.1"/>
    <property type="molecule type" value="Genomic_DNA"/>
</dbReference>
<keyword evidence="3" id="KW-1185">Reference proteome</keyword>
<sequence>MNIRRRVVAALSMIAASASIAVAAPRILADVSGKWAVTVATPDGGTQPSTMTVTQKADSLSGSIESQLGTAPMTGVVKGDSVMFAFQLDMGGQALVINGAGVLKDKDNMSGVLDVSGMGALPFTAVRQP</sequence>